<evidence type="ECO:0000313" key="1">
    <source>
        <dbReference type="EMBL" id="KAK0477237.1"/>
    </source>
</evidence>
<name>A0AA39U4C3_9AGAR</name>
<dbReference type="PANTHER" id="PTHR38846:SF1">
    <property type="entry name" value="C3H1-TYPE DOMAIN-CONTAINING PROTEIN"/>
    <property type="match status" value="1"/>
</dbReference>
<accession>A0AA39U4C3</accession>
<protein>
    <submittedName>
        <fullName evidence="1">Uncharacterized protein</fullName>
    </submittedName>
</protein>
<dbReference type="Proteomes" id="UP001175228">
    <property type="component" value="Unassembled WGS sequence"/>
</dbReference>
<organism evidence="1 2">
    <name type="scientific">Armillaria luteobubalina</name>
    <dbReference type="NCBI Taxonomy" id="153913"/>
    <lineage>
        <taxon>Eukaryota</taxon>
        <taxon>Fungi</taxon>
        <taxon>Dikarya</taxon>
        <taxon>Basidiomycota</taxon>
        <taxon>Agaricomycotina</taxon>
        <taxon>Agaricomycetes</taxon>
        <taxon>Agaricomycetidae</taxon>
        <taxon>Agaricales</taxon>
        <taxon>Marasmiineae</taxon>
        <taxon>Physalacriaceae</taxon>
        <taxon>Armillaria</taxon>
    </lineage>
</organism>
<reference evidence="1" key="1">
    <citation type="submission" date="2023-06" db="EMBL/GenBank/DDBJ databases">
        <authorList>
            <consortium name="Lawrence Berkeley National Laboratory"/>
            <person name="Ahrendt S."/>
            <person name="Sahu N."/>
            <person name="Indic B."/>
            <person name="Wong-Bajracharya J."/>
            <person name="Merenyi Z."/>
            <person name="Ke H.-M."/>
            <person name="Monk M."/>
            <person name="Kocsube S."/>
            <person name="Drula E."/>
            <person name="Lipzen A."/>
            <person name="Balint B."/>
            <person name="Henrissat B."/>
            <person name="Andreopoulos B."/>
            <person name="Martin F.M."/>
            <person name="Harder C.B."/>
            <person name="Rigling D."/>
            <person name="Ford K.L."/>
            <person name="Foster G.D."/>
            <person name="Pangilinan J."/>
            <person name="Papanicolaou A."/>
            <person name="Barry K."/>
            <person name="LaButti K."/>
            <person name="Viragh M."/>
            <person name="Koriabine M."/>
            <person name="Yan M."/>
            <person name="Riley R."/>
            <person name="Champramary S."/>
            <person name="Plett K.L."/>
            <person name="Tsai I.J."/>
            <person name="Slot J."/>
            <person name="Sipos G."/>
            <person name="Plett J."/>
            <person name="Nagy L.G."/>
            <person name="Grigoriev I.V."/>
        </authorList>
    </citation>
    <scope>NUCLEOTIDE SEQUENCE</scope>
    <source>
        <strain evidence="1">HWK02</strain>
    </source>
</reference>
<keyword evidence="2" id="KW-1185">Reference proteome</keyword>
<comment type="caution">
    <text evidence="1">The sequence shown here is derived from an EMBL/GenBank/DDBJ whole genome shotgun (WGS) entry which is preliminary data.</text>
</comment>
<gene>
    <name evidence="1" type="ORF">EDD18DRAFT_100086</name>
</gene>
<sequence length="168" mass="18862">MPPRRKKTKKTPVNPPEATVTPIQAFFAQHPGFHYDPSGETMQQFWSMIRQFGWTRDEDPRKTEALSGIQDAIALQFNGIYGGNAADLAAWQRLWEIVGEGEMPTNINACRAAIKRVFVNICDLVDYPITKVPPPRFSTGVELAQYSRSNGKFIPRRTPMQAGSYSSS</sequence>
<dbReference type="PANTHER" id="PTHR38846">
    <property type="entry name" value="C3H1-TYPE DOMAIN-CONTAINING PROTEIN"/>
    <property type="match status" value="1"/>
</dbReference>
<dbReference type="AlphaFoldDB" id="A0AA39U4C3"/>
<evidence type="ECO:0000313" key="2">
    <source>
        <dbReference type="Proteomes" id="UP001175228"/>
    </source>
</evidence>
<proteinExistence type="predicted"/>
<dbReference type="EMBL" id="JAUEPU010000111">
    <property type="protein sequence ID" value="KAK0477237.1"/>
    <property type="molecule type" value="Genomic_DNA"/>
</dbReference>